<dbReference type="Proteomes" id="UP000747013">
    <property type="component" value="Unassembled WGS sequence"/>
</dbReference>
<feature type="non-terminal residue" evidence="1">
    <location>
        <position position="42"/>
    </location>
</feature>
<protein>
    <submittedName>
        <fullName evidence="1">Diaminopimelate epimerase</fullName>
    </submittedName>
</protein>
<comment type="caution">
    <text evidence="1">The sequence shown here is derived from an EMBL/GenBank/DDBJ whole genome shotgun (WGS) entry which is preliminary data.</text>
</comment>
<reference evidence="1" key="2">
    <citation type="submission" date="2021-09" db="EMBL/GenBank/DDBJ databases">
        <authorList>
            <person name="Gilroy R."/>
        </authorList>
    </citation>
    <scope>NUCLEOTIDE SEQUENCE</scope>
    <source>
        <strain evidence="1">7886</strain>
    </source>
</reference>
<proteinExistence type="predicted"/>
<evidence type="ECO:0000313" key="1">
    <source>
        <dbReference type="EMBL" id="HJF86761.1"/>
    </source>
</evidence>
<reference evidence="1" key="1">
    <citation type="journal article" date="2021" name="PeerJ">
        <title>Extensive microbial diversity within the chicken gut microbiome revealed by metagenomics and culture.</title>
        <authorList>
            <person name="Gilroy R."/>
            <person name="Ravi A."/>
            <person name="Getino M."/>
            <person name="Pursley I."/>
            <person name="Horton D.L."/>
            <person name="Alikhan N.F."/>
            <person name="Baker D."/>
            <person name="Gharbi K."/>
            <person name="Hall N."/>
            <person name="Watson M."/>
            <person name="Adriaenssens E.M."/>
            <person name="Foster-Nyarko E."/>
            <person name="Jarju S."/>
            <person name="Secka A."/>
            <person name="Antonio M."/>
            <person name="Oren A."/>
            <person name="Chaudhuri R.R."/>
            <person name="La Ragione R."/>
            <person name="Hildebrand F."/>
            <person name="Pallen M.J."/>
        </authorList>
    </citation>
    <scope>NUCLEOTIDE SEQUENCE</scope>
    <source>
        <strain evidence="1">7886</strain>
    </source>
</reference>
<dbReference type="AlphaFoldDB" id="A0A921LB60"/>
<evidence type="ECO:0000313" key="2">
    <source>
        <dbReference type="Proteomes" id="UP000747013"/>
    </source>
</evidence>
<organism evidence="1 2">
    <name type="scientific">Companilactobacillus farciminis</name>
    <dbReference type="NCBI Taxonomy" id="1612"/>
    <lineage>
        <taxon>Bacteria</taxon>
        <taxon>Bacillati</taxon>
        <taxon>Bacillota</taxon>
        <taxon>Bacilli</taxon>
        <taxon>Lactobacillales</taxon>
        <taxon>Lactobacillaceae</taxon>
        <taxon>Companilactobacillus</taxon>
    </lineage>
</organism>
<gene>
    <name evidence="1" type="ORF">K8V88_04905</name>
</gene>
<sequence>MVKLLKVHGSENKFFILDQTLLETPLPDYQLKALAINLCKNT</sequence>
<dbReference type="EMBL" id="DYWC01000107">
    <property type="protein sequence ID" value="HJF86761.1"/>
    <property type="molecule type" value="Genomic_DNA"/>
</dbReference>
<name>A0A921LB60_9LACO</name>
<accession>A0A921LB60</accession>